<keyword evidence="9" id="KW-1185">Reference proteome</keyword>
<feature type="region of interest" description="Disordered" evidence="6">
    <location>
        <begin position="780"/>
        <end position="822"/>
    </location>
</feature>
<evidence type="ECO:0000256" key="6">
    <source>
        <dbReference type="SAM" id="MobiDB-lite"/>
    </source>
</evidence>
<accession>A0A0C3CZM7</accession>
<reference evidence="9" key="2">
    <citation type="submission" date="2015-01" db="EMBL/GenBank/DDBJ databases">
        <title>Evolutionary Origins and Diversification of the Mycorrhizal Mutualists.</title>
        <authorList>
            <consortium name="DOE Joint Genome Institute"/>
            <consortium name="Mycorrhizal Genomics Consortium"/>
            <person name="Kohler A."/>
            <person name="Kuo A."/>
            <person name="Nagy L.G."/>
            <person name="Floudas D."/>
            <person name="Copeland A."/>
            <person name="Barry K.W."/>
            <person name="Cichocki N."/>
            <person name="Veneault-Fourrey C."/>
            <person name="LaButti K."/>
            <person name="Lindquist E.A."/>
            <person name="Lipzen A."/>
            <person name="Lundell T."/>
            <person name="Morin E."/>
            <person name="Murat C."/>
            <person name="Riley R."/>
            <person name="Ohm R."/>
            <person name="Sun H."/>
            <person name="Tunlid A."/>
            <person name="Henrissat B."/>
            <person name="Grigoriev I.V."/>
            <person name="Hibbett D.S."/>
            <person name="Martin F."/>
        </authorList>
    </citation>
    <scope>NUCLEOTIDE SEQUENCE [LARGE SCALE GENOMIC DNA]</scope>
    <source>
        <strain evidence="9">Zn</strain>
    </source>
</reference>
<dbReference type="PROSITE" id="PS00028">
    <property type="entry name" value="ZINC_FINGER_C2H2_1"/>
    <property type="match status" value="1"/>
</dbReference>
<dbReference type="FunFam" id="3.30.160.60:FF:000072">
    <property type="entry name" value="zinc finger protein 143 isoform X1"/>
    <property type="match status" value="1"/>
</dbReference>
<dbReference type="InterPro" id="IPR013087">
    <property type="entry name" value="Znf_C2H2_type"/>
</dbReference>
<dbReference type="GO" id="GO:0000981">
    <property type="term" value="F:DNA-binding transcription factor activity, RNA polymerase II-specific"/>
    <property type="evidence" value="ECO:0007669"/>
    <property type="project" value="UniProtKB-ARBA"/>
</dbReference>
<evidence type="ECO:0000256" key="1">
    <source>
        <dbReference type="ARBA" id="ARBA00022723"/>
    </source>
</evidence>
<feature type="compositionally biased region" description="Basic and acidic residues" evidence="6">
    <location>
        <begin position="791"/>
        <end position="800"/>
    </location>
</feature>
<dbReference type="STRING" id="913774.A0A0C3CZM7"/>
<dbReference type="Gene3D" id="3.30.160.60">
    <property type="entry name" value="Classic Zinc Finger"/>
    <property type="match status" value="1"/>
</dbReference>
<proteinExistence type="predicted"/>
<name>A0A0C3CZM7_OIDMZ</name>
<evidence type="ECO:0000256" key="4">
    <source>
        <dbReference type="ARBA" id="ARBA00022833"/>
    </source>
</evidence>
<keyword evidence="1" id="KW-0479">Metal-binding</keyword>
<protein>
    <recommendedName>
        <fullName evidence="7">C2H2-type domain-containing protein</fullName>
    </recommendedName>
</protein>
<dbReference type="InParanoid" id="A0A0C3CZM7"/>
<gene>
    <name evidence="8" type="ORF">OIDMADRAFT_25139</name>
</gene>
<dbReference type="SUPFAM" id="SSF57667">
    <property type="entry name" value="beta-beta-alpha zinc fingers"/>
    <property type="match status" value="1"/>
</dbReference>
<dbReference type="HOGENOM" id="CLU_403875_0_0_1"/>
<dbReference type="AlphaFoldDB" id="A0A0C3CZM7"/>
<evidence type="ECO:0000313" key="8">
    <source>
        <dbReference type="EMBL" id="KIN04489.1"/>
    </source>
</evidence>
<keyword evidence="4" id="KW-0862">Zinc</keyword>
<dbReference type="GO" id="GO:0008270">
    <property type="term" value="F:zinc ion binding"/>
    <property type="evidence" value="ECO:0007669"/>
    <property type="project" value="UniProtKB-KW"/>
</dbReference>
<dbReference type="Proteomes" id="UP000054321">
    <property type="component" value="Unassembled WGS sequence"/>
</dbReference>
<dbReference type="SMART" id="SM00355">
    <property type="entry name" value="ZnF_C2H2"/>
    <property type="match status" value="2"/>
</dbReference>
<evidence type="ECO:0000256" key="2">
    <source>
        <dbReference type="ARBA" id="ARBA00022737"/>
    </source>
</evidence>
<keyword evidence="3 5" id="KW-0863">Zinc-finger</keyword>
<dbReference type="EMBL" id="KN832872">
    <property type="protein sequence ID" value="KIN04489.1"/>
    <property type="molecule type" value="Genomic_DNA"/>
</dbReference>
<evidence type="ECO:0000259" key="7">
    <source>
        <dbReference type="PROSITE" id="PS50157"/>
    </source>
</evidence>
<sequence>MTDVERRTCPLIWCRDVFPSEDAMLKHVYTCEHLSKGLYWCFRCQKTERVGKFQCKRCQGTPTTAERITTVAKKIFTGLGVRRAVGDHFDPTICRKVTSPKEPRSPNCSPLPEKGAQLQEMVEDSEERNHLELPNTTISEMEAENIFELSAGWTTQSQELPDSSLAEMTGSEFAPISPLVYPDEKSSHDLFNLSMCNATLASTYGTSPRRPSQPISLRLDTGMTEPLQQHCPRPDSSATVLSPLSPSDRIRSGFFTVSPTDTAVSSQSMFSNSECSSATTLSAWDESSNSLGWGRDISEVKSYAASLGRFSSNASDKLSRNGSILSNTSQILPDILPLTLERHASSSSTSSAAHLANRCTISEKRQSLSAYWPSEKDLVKSLSEVLQEHIEHSRQALRKLPPNSNTLELLALSTSSIRSIGFEVLERLLEGRNPSSLVHIFAFTNVAYSMAVAVDRNASKVQTEQWFQHCVFWSTLLSSERDRRRYEQIAHAIWKPHAATNSQPSSCLLNTMERENKLIAACKHFLDLLQCLGNHEKSNPATRGQFNFARSSFVHKAKMSVIDQLIQKPSIEAFIEDVVNVESLLNNNFISDVRQLELELICTAKACFQPSFSILKGLTAVARFSIGYCIRPFHQSCNGFMRCDISGHDFALEGIETPAESFSKDVDAILNESFDFSQFEFASPTTLLESSSSIQQTAISLDVPTILVSSSANSADSHSPSSTATKYRCHCGYVPTGEERWKGSNLSRHKRIQHPENGSKVYKCEWEGCGSTFTRSDNLKEHVRKKGHHVWRVEGEKETSQGESTRKRRKKEMKDEMDTALR</sequence>
<dbReference type="PROSITE" id="PS50157">
    <property type="entry name" value="ZINC_FINGER_C2H2_2"/>
    <property type="match status" value="1"/>
</dbReference>
<feature type="domain" description="C2H2-type" evidence="7">
    <location>
        <begin position="762"/>
        <end position="788"/>
    </location>
</feature>
<evidence type="ECO:0000256" key="3">
    <source>
        <dbReference type="ARBA" id="ARBA00022771"/>
    </source>
</evidence>
<dbReference type="InterPro" id="IPR036236">
    <property type="entry name" value="Znf_C2H2_sf"/>
</dbReference>
<evidence type="ECO:0000313" key="9">
    <source>
        <dbReference type="Proteomes" id="UP000054321"/>
    </source>
</evidence>
<dbReference type="GO" id="GO:0000978">
    <property type="term" value="F:RNA polymerase II cis-regulatory region sequence-specific DNA binding"/>
    <property type="evidence" value="ECO:0007669"/>
    <property type="project" value="UniProtKB-ARBA"/>
</dbReference>
<dbReference type="OrthoDB" id="5366163at2759"/>
<keyword evidence="2" id="KW-0677">Repeat</keyword>
<reference evidence="8 9" key="1">
    <citation type="submission" date="2014-04" db="EMBL/GenBank/DDBJ databases">
        <authorList>
            <consortium name="DOE Joint Genome Institute"/>
            <person name="Kuo A."/>
            <person name="Martino E."/>
            <person name="Perotto S."/>
            <person name="Kohler A."/>
            <person name="Nagy L.G."/>
            <person name="Floudas D."/>
            <person name="Copeland A."/>
            <person name="Barry K.W."/>
            <person name="Cichocki N."/>
            <person name="Veneault-Fourrey C."/>
            <person name="LaButti K."/>
            <person name="Lindquist E.A."/>
            <person name="Lipzen A."/>
            <person name="Lundell T."/>
            <person name="Morin E."/>
            <person name="Murat C."/>
            <person name="Sun H."/>
            <person name="Tunlid A."/>
            <person name="Henrissat B."/>
            <person name="Grigoriev I.V."/>
            <person name="Hibbett D.S."/>
            <person name="Martin F."/>
            <person name="Nordberg H.P."/>
            <person name="Cantor M.N."/>
            <person name="Hua S.X."/>
        </authorList>
    </citation>
    <scope>NUCLEOTIDE SEQUENCE [LARGE SCALE GENOMIC DNA]</scope>
    <source>
        <strain evidence="8 9">Zn</strain>
    </source>
</reference>
<evidence type="ECO:0000256" key="5">
    <source>
        <dbReference type="PROSITE-ProRule" id="PRU00042"/>
    </source>
</evidence>
<feature type="compositionally biased region" description="Basic and acidic residues" evidence="6">
    <location>
        <begin position="812"/>
        <end position="822"/>
    </location>
</feature>
<organism evidence="8 9">
    <name type="scientific">Oidiodendron maius (strain Zn)</name>
    <dbReference type="NCBI Taxonomy" id="913774"/>
    <lineage>
        <taxon>Eukaryota</taxon>
        <taxon>Fungi</taxon>
        <taxon>Dikarya</taxon>
        <taxon>Ascomycota</taxon>
        <taxon>Pezizomycotina</taxon>
        <taxon>Leotiomycetes</taxon>
        <taxon>Leotiomycetes incertae sedis</taxon>
        <taxon>Myxotrichaceae</taxon>
        <taxon>Oidiodendron</taxon>
    </lineage>
</organism>